<proteinExistence type="predicted"/>
<reference evidence="1" key="1">
    <citation type="journal article" date="2022" name="Int. J. Mol. Sci.">
        <title>Draft Genome of Tanacetum Coccineum: Genomic Comparison of Closely Related Tanacetum-Family Plants.</title>
        <authorList>
            <person name="Yamashiro T."/>
            <person name="Shiraishi A."/>
            <person name="Nakayama K."/>
            <person name="Satake H."/>
        </authorList>
    </citation>
    <scope>NUCLEOTIDE SEQUENCE</scope>
</reference>
<evidence type="ECO:0000313" key="2">
    <source>
        <dbReference type="Proteomes" id="UP001151760"/>
    </source>
</evidence>
<protein>
    <recommendedName>
        <fullName evidence="3">Reverse transcriptase domain-containing protein</fullName>
    </recommendedName>
</protein>
<comment type="caution">
    <text evidence="1">The sequence shown here is derived from an EMBL/GenBank/DDBJ whole genome shotgun (WGS) entry which is preliminary data.</text>
</comment>
<sequence length="271" mass="31209">MNECLALADLEEHQPMPLSIWKELSLPTLTKTRMILELADRTISTPTGIAEDGFVKVGTHVPEGVCLQSLHDMIEKTMEDFKDNSCHNTCLVQKHSVYDISTLSTCLLESKDAKPRIALVDIAATKNFKSYPPLGGRKQEQKFQPQTTFLDLKSPIKRHREKEIYETFPLDTLGNVTFRVMIIHPWFADFANYHAGNFVIKGMSSQQKRKFFKDVKHYFWDDPFLFKNVRIQVIRSVCLGKELLDIDSKVLCKISQRDNASKYPLRLCRNL</sequence>
<gene>
    <name evidence="1" type="ORF">Tco_1114641</name>
</gene>
<evidence type="ECO:0008006" key="3">
    <source>
        <dbReference type="Google" id="ProtNLM"/>
    </source>
</evidence>
<name>A0ABQ5IYC0_9ASTR</name>
<dbReference type="EMBL" id="BQNB010021235">
    <property type="protein sequence ID" value="GJU04303.1"/>
    <property type="molecule type" value="Genomic_DNA"/>
</dbReference>
<organism evidence="1 2">
    <name type="scientific">Tanacetum coccineum</name>
    <dbReference type="NCBI Taxonomy" id="301880"/>
    <lineage>
        <taxon>Eukaryota</taxon>
        <taxon>Viridiplantae</taxon>
        <taxon>Streptophyta</taxon>
        <taxon>Embryophyta</taxon>
        <taxon>Tracheophyta</taxon>
        <taxon>Spermatophyta</taxon>
        <taxon>Magnoliopsida</taxon>
        <taxon>eudicotyledons</taxon>
        <taxon>Gunneridae</taxon>
        <taxon>Pentapetalae</taxon>
        <taxon>asterids</taxon>
        <taxon>campanulids</taxon>
        <taxon>Asterales</taxon>
        <taxon>Asteraceae</taxon>
        <taxon>Asteroideae</taxon>
        <taxon>Anthemideae</taxon>
        <taxon>Anthemidinae</taxon>
        <taxon>Tanacetum</taxon>
    </lineage>
</organism>
<accession>A0ABQ5IYC0</accession>
<reference evidence="1" key="2">
    <citation type="submission" date="2022-01" db="EMBL/GenBank/DDBJ databases">
        <authorList>
            <person name="Yamashiro T."/>
            <person name="Shiraishi A."/>
            <person name="Satake H."/>
            <person name="Nakayama K."/>
        </authorList>
    </citation>
    <scope>NUCLEOTIDE SEQUENCE</scope>
</reference>
<keyword evidence="2" id="KW-1185">Reference proteome</keyword>
<evidence type="ECO:0000313" key="1">
    <source>
        <dbReference type="EMBL" id="GJU04303.1"/>
    </source>
</evidence>
<dbReference type="Proteomes" id="UP001151760">
    <property type="component" value="Unassembled WGS sequence"/>
</dbReference>